<feature type="domain" description="Laminin EGF-like" evidence="11">
    <location>
        <begin position="942"/>
        <end position="989"/>
    </location>
</feature>
<keyword evidence="1 10" id="KW-0732">Signal</keyword>
<dbReference type="FunFam" id="2.10.25.10:FF:000105">
    <property type="entry name" value="laminin subunit gamma-1"/>
    <property type="match status" value="2"/>
</dbReference>
<dbReference type="FunFam" id="2.10.25.10:FF:000074">
    <property type="entry name" value="Laminin subunit alpha"/>
    <property type="match status" value="1"/>
</dbReference>
<feature type="disulfide bond" evidence="7">
    <location>
        <begin position="914"/>
        <end position="923"/>
    </location>
</feature>
<dbReference type="FunFam" id="2.10.25.10:FF:000166">
    <property type="entry name" value="laminin subunit gamma-1"/>
    <property type="match status" value="1"/>
</dbReference>
<feature type="disulfide bond" evidence="7">
    <location>
        <begin position="396"/>
        <end position="408"/>
    </location>
</feature>
<feature type="disulfide bond" evidence="7">
    <location>
        <begin position="466"/>
        <end position="475"/>
    </location>
</feature>
<dbReference type="CTD" id="39118"/>
<feature type="disulfide bond" evidence="7">
    <location>
        <begin position="944"/>
        <end position="961"/>
    </location>
</feature>
<feature type="domain" description="Laminin EGF-like" evidence="11">
    <location>
        <begin position="990"/>
        <end position="1035"/>
    </location>
</feature>
<feature type="region of interest" description="Disordered" evidence="9">
    <location>
        <begin position="1434"/>
        <end position="1473"/>
    </location>
</feature>
<dbReference type="SUPFAM" id="SSF49785">
    <property type="entry name" value="Galactose-binding domain-like"/>
    <property type="match status" value="1"/>
</dbReference>
<dbReference type="FunCoup" id="A0A6P8Y6G3">
    <property type="interactions" value="112"/>
</dbReference>
<feature type="disulfide bond" evidence="7">
    <location>
        <begin position="963"/>
        <end position="972"/>
    </location>
</feature>
<evidence type="ECO:0000259" key="11">
    <source>
        <dbReference type="PROSITE" id="PS50027"/>
    </source>
</evidence>
<keyword evidence="3 7" id="KW-1015">Disulfide bond</keyword>
<feature type="compositionally biased region" description="Basic and acidic residues" evidence="9">
    <location>
        <begin position="1453"/>
        <end position="1473"/>
    </location>
</feature>
<dbReference type="GeneID" id="117640046"/>
<feature type="disulfide bond" evidence="7">
    <location>
        <begin position="748"/>
        <end position="757"/>
    </location>
</feature>
<evidence type="ECO:0000256" key="7">
    <source>
        <dbReference type="PROSITE-ProRule" id="PRU00460"/>
    </source>
</evidence>
<feature type="domain" description="Laminin EGF-like" evidence="11">
    <location>
        <begin position="888"/>
        <end position="941"/>
    </location>
</feature>
<evidence type="ECO:0000256" key="9">
    <source>
        <dbReference type="SAM" id="MobiDB-lite"/>
    </source>
</evidence>
<feature type="disulfide bond" evidence="7">
    <location>
        <begin position="942"/>
        <end position="954"/>
    </location>
</feature>
<feature type="chain" id="PRO_5027715294" evidence="10">
    <location>
        <begin position="28"/>
        <end position="1629"/>
    </location>
</feature>
<feature type="coiled-coil region" evidence="8">
    <location>
        <begin position="1187"/>
        <end position="1221"/>
    </location>
</feature>
<feature type="disulfide bond" evidence="7">
    <location>
        <begin position="857"/>
        <end position="866"/>
    </location>
</feature>
<protein>
    <submittedName>
        <fullName evidence="15">Laminin subunit gamma-1 isoform X1</fullName>
    </submittedName>
</protein>
<evidence type="ECO:0000256" key="8">
    <source>
        <dbReference type="SAM" id="Coils"/>
    </source>
</evidence>
<evidence type="ECO:0000256" key="4">
    <source>
        <dbReference type="ARBA" id="ARBA00023180"/>
    </source>
</evidence>
<dbReference type="FunFam" id="2.10.25.10:FF:000051">
    <property type="entry name" value="Laminin subunit alpha 4"/>
    <property type="match status" value="1"/>
</dbReference>
<feature type="domain" description="Laminin EGF-like" evidence="11">
    <location>
        <begin position="730"/>
        <end position="778"/>
    </location>
</feature>
<feature type="disulfide bond" evidence="7">
    <location>
        <begin position="990"/>
        <end position="1002"/>
    </location>
</feature>
<dbReference type="InterPro" id="IPR056863">
    <property type="entry name" value="LMN_ATRN_NET-like_EGF"/>
</dbReference>
<dbReference type="PANTHER" id="PTHR10574">
    <property type="entry name" value="NETRIN/LAMININ-RELATED"/>
    <property type="match status" value="1"/>
</dbReference>
<organism evidence="15">
    <name type="scientific">Thrips palmi</name>
    <name type="common">Melon thrips</name>
    <dbReference type="NCBI Taxonomy" id="161013"/>
    <lineage>
        <taxon>Eukaryota</taxon>
        <taxon>Metazoa</taxon>
        <taxon>Ecdysozoa</taxon>
        <taxon>Arthropoda</taxon>
        <taxon>Hexapoda</taxon>
        <taxon>Insecta</taxon>
        <taxon>Pterygota</taxon>
        <taxon>Neoptera</taxon>
        <taxon>Paraneoptera</taxon>
        <taxon>Thysanoptera</taxon>
        <taxon>Terebrantia</taxon>
        <taxon>Thripoidea</taxon>
        <taxon>Thripidae</taxon>
        <taxon>Thrips</taxon>
    </lineage>
</organism>
<evidence type="ECO:0000256" key="3">
    <source>
        <dbReference type="ARBA" id="ARBA00023157"/>
    </source>
</evidence>
<name>A0A6P8Y6G3_THRPL</name>
<dbReference type="InterPro" id="IPR008979">
    <property type="entry name" value="Galactose-bd-like_sf"/>
</dbReference>
<evidence type="ECO:0000256" key="6">
    <source>
        <dbReference type="ARBA" id="ARBA00065619"/>
    </source>
</evidence>
<dbReference type="Gene3D" id="2.60.120.260">
    <property type="entry name" value="Galactose-binding domain-like"/>
    <property type="match status" value="1"/>
</dbReference>
<gene>
    <name evidence="15" type="primary">LOC117640046</name>
</gene>
<dbReference type="InterPro" id="IPR050440">
    <property type="entry name" value="Laminin/Netrin_ECM"/>
</dbReference>
<dbReference type="OrthoDB" id="430826at2759"/>
<dbReference type="Pfam" id="PF24973">
    <property type="entry name" value="EGF_LMN_ATRN"/>
    <property type="match status" value="1"/>
</dbReference>
<feature type="domain" description="Laminin EGF-like" evidence="11">
    <location>
        <begin position="396"/>
        <end position="442"/>
    </location>
</feature>
<sequence>MRCRTVWGCGRVGAVALLLVLAVAVQAQEDLSGADAQREGITRCYDETTGQPQRCIPPFENAAYQLQVDSTNTCGHNRVFCRQAGPSGSSARSCEECRDGQFGPEFLTDLHHEDNATWWQSDTMFHGQNQVNLTLNLGKAFDVTYIRLVFHSPRPQSFAIYKRTSENGSWIPYQFYSATCRDSFGQPESIHTPRGEETRALCTSEYSDISPLTGGNIAFSTLEGRPSAYFFDTSAELQEWVTATDIRITLDRMNTFGDEVFGDEHVLQSYFYAISDLAVGARCKCNGHASECRGASSTSNRRECKCQHNTDGPDCQRCLPFYNDLPWRRATALDAHECKACNCNGFANRCFFDKDLYEQTGHGGHCLDCMGNRSGPNCERCRDNFFEREDGVCVNCYCDEKGSRSLQCNAKGQCQCKPGVTGEKCDRCEANHFDFGPLGCTPCNCNEAGSADNSPNCDPYTGACYCKEHVEGKRCGVCKPGYFNLDPENEFGCTPCFCYRHSSDCQSAPGYSKVTMESVFARGNEKWTAEDTRGTPIPSEYNSITQTIGVKAPSDQPVYFIAPDKFLGDQRSSYNQDLSFRLRIGETGASPSVMDVVLEGAGFTISQAIFGQGNKLPTVKDQEFTFRLHEHQDYGWQPRLAALNLIALLSNLTAIKIRGTYTPVGVPEGVGFLDDVRLSGARRGAAGQPALWIEMCKCPEGYVGQFCESCAPGYRHEPTHGGPDARCVPCNCHGHADICDADTGRCICQHNTAGDNCDRCAKGFYGNALEQTANDCKPCPCPNGGACMQLPDETVVCLECPRGYAGPKCDLCSDGYYGDPTGRFGPVKICQPCDCNENVDPNAVGNCNRTSGECLKCIYNTGGFECDQCLPGFYGDPLSLTKGDCKPCQCYRYGTNETESGPLICDQFTGQCQCKPHVTGTNCDTCELGFFNIRSSEGCQACNCDPIGSLNHTCDIRTGQCLCREGITGLHCDQCLPDHYGFSTEGCKPCDCDGIGSTNPQCDPSGQCPCHDNVEGRRCDRCKENKYDRQNGCRNCPDCYNLVEDAVKAHRDKLNDLQRILKDIANSPTTTDDADFESRLAEVQRVVNKLHDDAKSGAGKEDKSLLQKIEDLRSQLESVGTLTNQVRKWTKQAEIATELGEKNVTMAERTIERVQSKLKNTMEYLETEGQAAYQKALDRSNEFGQRSNQMSAIAREARLKAEEQEKEVEKIKKIAEEAKNVSSKALTLADSALKQQQNTSQELRRLGGDIVQLGQKLEGVKALSQATSSRVNATHEDALGVFSDIFALILPDINVPKLKEDADIARREAERMKGEAESLVNTHTDLLKDLNKQMQQSEDLLLAGDQQRQKATDLLAQVDAAHIRASKAVASGDKILKEAQDTYATLQKFEDQVQESRAQAPDALRQRPKIEQMIQEAIEKTHDAHQALAGAKTNSQIARDTAQKAQKGYAEQASKEADEIRKGAGETKEKAGKLRDEADLLAERVVTTGIRVSELEDQATRDEDLTSSAKKNVGQAKSDVSDASKQVQKALEEVDAIIKELNEFSDNYDDTQDLNNLEARLNAAKEEFRRAELDKQIEDLTSAKQTQMQWMKSYQDDLDRLTAEVNNIEDIRDALPAGCFRQLALEPEP</sequence>
<dbReference type="FunFam" id="2.60.120.260:FF:000018">
    <property type="entry name" value="Laminin subunit gamma 1"/>
    <property type="match status" value="1"/>
</dbReference>
<keyword evidence="4" id="KW-0325">Glycoprotein</keyword>
<keyword evidence="14" id="KW-1185">Reference proteome</keyword>
<dbReference type="SMART" id="SM00281">
    <property type="entry name" value="LamB"/>
    <property type="match status" value="1"/>
</dbReference>
<evidence type="ECO:0000256" key="1">
    <source>
        <dbReference type="ARBA" id="ARBA00022729"/>
    </source>
</evidence>
<dbReference type="GO" id="GO:0009888">
    <property type="term" value="P:tissue development"/>
    <property type="evidence" value="ECO:0007669"/>
    <property type="project" value="TreeGrafter"/>
</dbReference>
<dbReference type="SMART" id="SM00136">
    <property type="entry name" value="LamNT"/>
    <property type="match status" value="1"/>
</dbReference>
<keyword evidence="2" id="KW-0677">Repeat</keyword>
<comment type="caution">
    <text evidence="7">Lacks conserved residue(s) required for the propagation of feature annotation.</text>
</comment>
<dbReference type="SUPFAM" id="SSF57196">
    <property type="entry name" value="EGF/Laminin"/>
    <property type="match status" value="10"/>
</dbReference>
<evidence type="ECO:0000256" key="2">
    <source>
        <dbReference type="ARBA" id="ARBA00022737"/>
    </source>
</evidence>
<dbReference type="Pfam" id="PF00055">
    <property type="entry name" value="Laminin_N"/>
    <property type="match status" value="1"/>
</dbReference>
<dbReference type="InParanoid" id="A0A6P8Y6G3"/>
<dbReference type="RefSeq" id="XP_034232145.1">
    <property type="nucleotide sequence ID" value="XM_034376254.1"/>
</dbReference>
<dbReference type="FunFam" id="2.10.25.10:FF:000758">
    <property type="entry name" value="Laminin subunit gamma 1"/>
    <property type="match status" value="1"/>
</dbReference>
<feature type="disulfide bond" evidence="7">
    <location>
        <begin position="1010"/>
        <end position="1019"/>
    </location>
</feature>
<accession>A0A6P8Y6G3</accession>
<dbReference type="PROSITE" id="PS51115">
    <property type="entry name" value="LAMININ_IVA"/>
    <property type="match status" value="1"/>
</dbReference>
<dbReference type="KEGG" id="tpal:117640046"/>
<feature type="domain" description="Laminin EGF-like" evidence="11">
    <location>
        <begin position="443"/>
        <end position="495"/>
    </location>
</feature>
<dbReference type="InterPro" id="IPR000742">
    <property type="entry name" value="EGF"/>
</dbReference>
<reference evidence="15" key="1">
    <citation type="submission" date="2025-08" db="UniProtKB">
        <authorList>
            <consortium name="RefSeq"/>
        </authorList>
    </citation>
    <scope>IDENTIFICATION</scope>
    <source>
        <tissue evidence="15">Total insect</tissue>
    </source>
</reference>
<feature type="region of interest" description="Disordered" evidence="9">
    <location>
        <begin position="1498"/>
        <end position="1524"/>
    </location>
</feature>
<dbReference type="PRINTS" id="PR00011">
    <property type="entry name" value="EGFLAMININ"/>
</dbReference>
<dbReference type="SMART" id="SM00180">
    <property type="entry name" value="EGF_Lam"/>
    <property type="match status" value="11"/>
</dbReference>
<dbReference type="FunFam" id="2.10.25.10:FF:000067">
    <property type="entry name" value="Laminin subunit gamma 1"/>
    <property type="match status" value="1"/>
</dbReference>
<proteinExistence type="predicted"/>
<dbReference type="Gene3D" id="2.10.25.10">
    <property type="entry name" value="Laminin"/>
    <property type="match status" value="9"/>
</dbReference>
<evidence type="ECO:0000256" key="10">
    <source>
        <dbReference type="SAM" id="SignalP"/>
    </source>
</evidence>
<keyword evidence="5 7" id="KW-0424">Laminin EGF-like domain</keyword>
<dbReference type="Pfam" id="PF00053">
    <property type="entry name" value="EGF_laminin"/>
    <property type="match status" value="10"/>
</dbReference>
<dbReference type="FunFam" id="2.10.25.10:FF:000193">
    <property type="entry name" value="Laminin subunit gamma 1"/>
    <property type="match status" value="1"/>
</dbReference>
<evidence type="ECO:0000259" key="12">
    <source>
        <dbReference type="PROSITE" id="PS51115"/>
    </source>
</evidence>
<dbReference type="PROSITE" id="PS51117">
    <property type="entry name" value="LAMININ_NTER"/>
    <property type="match status" value="1"/>
</dbReference>
<dbReference type="InterPro" id="IPR002049">
    <property type="entry name" value="LE_dom"/>
</dbReference>
<feature type="signal peptide" evidence="10">
    <location>
        <begin position="1"/>
        <end position="27"/>
    </location>
</feature>
<evidence type="ECO:0000256" key="5">
    <source>
        <dbReference type="ARBA" id="ARBA00023292"/>
    </source>
</evidence>
<dbReference type="Proteomes" id="UP000515158">
    <property type="component" value="Unplaced"/>
</dbReference>
<feature type="domain" description="Laminin IV type A" evidence="12">
    <location>
        <begin position="522"/>
        <end position="695"/>
    </location>
</feature>
<dbReference type="CDD" id="cd00055">
    <property type="entry name" value="EGF_Lam"/>
    <property type="match status" value="8"/>
</dbReference>
<dbReference type="SMART" id="SM00181">
    <property type="entry name" value="EGF"/>
    <property type="match status" value="3"/>
</dbReference>
<feature type="domain" description="Laminin N-terminal" evidence="13">
    <location>
        <begin position="51"/>
        <end position="282"/>
    </location>
</feature>
<comment type="subunit">
    <text evidence="6">Laminin is a complex glycoprotein, consisting of three different polypeptide chains (alpha, beta, gamma), which are bound to each other by disulfide bonds into a cross-shaped molecule comprising one long and three short arms with globules at each end.</text>
</comment>
<dbReference type="PROSITE" id="PS50027">
    <property type="entry name" value="EGF_LAM_2"/>
    <property type="match status" value="7"/>
</dbReference>
<dbReference type="GO" id="GO:0048731">
    <property type="term" value="P:system development"/>
    <property type="evidence" value="ECO:0007669"/>
    <property type="project" value="UniProtKB-ARBA"/>
</dbReference>
<dbReference type="PANTHER" id="PTHR10574:SF435">
    <property type="entry name" value="LAMININ SUBUNIT GAMMA-1"/>
    <property type="match status" value="1"/>
</dbReference>
<dbReference type="PROSITE" id="PS01248">
    <property type="entry name" value="EGF_LAM_1"/>
    <property type="match status" value="5"/>
</dbReference>
<evidence type="ECO:0000313" key="15">
    <source>
        <dbReference type="RefSeq" id="XP_034232145.1"/>
    </source>
</evidence>
<feature type="domain" description="Laminin EGF-like" evidence="11">
    <location>
        <begin position="833"/>
        <end position="887"/>
    </location>
</feature>
<evidence type="ECO:0000313" key="14">
    <source>
        <dbReference type="Proteomes" id="UP000515158"/>
    </source>
</evidence>
<feature type="disulfide bond" evidence="7">
    <location>
        <begin position="416"/>
        <end position="425"/>
    </location>
</feature>
<dbReference type="GO" id="GO:0009887">
    <property type="term" value="P:animal organ morphogenesis"/>
    <property type="evidence" value="ECO:0007669"/>
    <property type="project" value="TreeGrafter"/>
</dbReference>
<evidence type="ECO:0000259" key="13">
    <source>
        <dbReference type="PROSITE" id="PS51117"/>
    </source>
</evidence>
<feature type="coiled-coil region" evidence="8">
    <location>
        <begin position="1295"/>
        <end position="1340"/>
    </location>
</feature>
<feature type="coiled-coil region" evidence="8">
    <location>
        <begin position="1040"/>
        <end position="1067"/>
    </location>
</feature>
<dbReference type="Pfam" id="PF00052">
    <property type="entry name" value="Laminin_B"/>
    <property type="match status" value="1"/>
</dbReference>
<keyword evidence="8" id="KW-0175">Coiled coil</keyword>
<dbReference type="InterPro" id="IPR008211">
    <property type="entry name" value="Laminin_N"/>
</dbReference>
<dbReference type="InterPro" id="IPR000034">
    <property type="entry name" value="Laminin_IV"/>
</dbReference>